<organism evidence="1 2">
    <name type="scientific">Cardiocondyla obscurior</name>
    <dbReference type="NCBI Taxonomy" id="286306"/>
    <lineage>
        <taxon>Eukaryota</taxon>
        <taxon>Metazoa</taxon>
        <taxon>Ecdysozoa</taxon>
        <taxon>Arthropoda</taxon>
        <taxon>Hexapoda</taxon>
        <taxon>Insecta</taxon>
        <taxon>Pterygota</taxon>
        <taxon>Neoptera</taxon>
        <taxon>Endopterygota</taxon>
        <taxon>Hymenoptera</taxon>
        <taxon>Apocrita</taxon>
        <taxon>Aculeata</taxon>
        <taxon>Formicoidea</taxon>
        <taxon>Formicidae</taxon>
        <taxon>Myrmicinae</taxon>
        <taxon>Cardiocondyla</taxon>
    </lineage>
</organism>
<dbReference type="Proteomes" id="UP001430953">
    <property type="component" value="Unassembled WGS sequence"/>
</dbReference>
<proteinExistence type="predicted"/>
<evidence type="ECO:0000313" key="2">
    <source>
        <dbReference type="Proteomes" id="UP001430953"/>
    </source>
</evidence>
<accession>A0AAW2GEQ2</accession>
<reference evidence="1 2" key="1">
    <citation type="submission" date="2023-03" db="EMBL/GenBank/DDBJ databases">
        <title>High recombination rates correlate with genetic variation in Cardiocondyla obscurior ants.</title>
        <authorList>
            <person name="Errbii M."/>
        </authorList>
    </citation>
    <scope>NUCLEOTIDE SEQUENCE [LARGE SCALE GENOMIC DNA]</scope>
    <source>
        <strain evidence="1">Alpha-2009</strain>
        <tissue evidence="1">Whole body</tissue>
    </source>
</reference>
<protein>
    <recommendedName>
        <fullName evidence="3">Secreted protein</fullName>
    </recommendedName>
</protein>
<sequence length="109" mass="12072">MREVETLPYLPSHLWQTVPASLCFSSSFFLFCGVSSTENLACLRSVVLLNCNRIIKSRGAQNCTRKSCINLVNCGSFFVCNSNQFAGRAPAGADVYIFAREDTRLLRAP</sequence>
<gene>
    <name evidence="1" type="ORF">PUN28_004611</name>
</gene>
<evidence type="ECO:0000313" key="1">
    <source>
        <dbReference type="EMBL" id="KAL0125629.1"/>
    </source>
</evidence>
<name>A0AAW2GEQ2_9HYME</name>
<comment type="caution">
    <text evidence="1">The sequence shown here is derived from an EMBL/GenBank/DDBJ whole genome shotgun (WGS) entry which is preliminary data.</text>
</comment>
<dbReference type="EMBL" id="JADYXP020000004">
    <property type="protein sequence ID" value="KAL0125629.1"/>
    <property type="molecule type" value="Genomic_DNA"/>
</dbReference>
<keyword evidence="2" id="KW-1185">Reference proteome</keyword>
<evidence type="ECO:0008006" key="3">
    <source>
        <dbReference type="Google" id="ProtNLM"/>
    </source>
</evidence>
<dbReference type="AlphaFoldDB" id="A0AAW2GEQ2"/>